<evidence type="ECO:0000259" key="8">
    <source>
        <dbReference type="PROSITE" id="PS50949"/>
    </source>
</evidence>
<dbReference type="InterPro" id="IPR000524">
    <property type="entry name" value="Tscrpt_reg_HTH_GntR"/>
</dbReference>
<dbReference type="InterPro" id="IPR008920">
    <property type="entry name" value="TF_FadR/GntR_C"/>
</dbReference>
<keyword evidence="1" id="KW-0678">Repressor</keyword>
<dbReference type="PROSITE" id="PS50949">
    <property type="entry name" value="HTH_GNTR"/>
    <property type="match status" value="1"/>
</dbReference>
<dbReference type="GO" id="GO:0003700">
    <property type="term" value="F:DNA-binding transcription factor activity"/>
    <property type="evidence" value="ECO:0007669"/>
    <property type="project" value="InterPro"/>
</dbReference>
<dbReference type="Pfam" id="PF07729">
    <property type="entry name" value="FCD"/>
    <property type="match status" value="1"/>
</dbReference>
<feature type="domain" description="HTH gntR-type" evidence="8">
    <location>
        <begin position="14"/>
        <end position="82"/>
    </location>
</feature>
<dbReference type="Pfam" id="PF00392">
    <property type="entry name" value="GntR"/>
    <property type="match status" value="1"/>
</dbReference>
<dbReference type="AlphaFoldDB" id="A0A540VUJ0"/>
<keyword evidence="4" id="KW-0804">Transcription</keyword>
<dbReference type="STRING" id="1260251.SPISAL_08050"/>
<evidence type="ECO:0000313" key="9">
    <source>
        <dbReference type="EMBL" id="TQF00421.1"/>
    </source>
</evidence>
<dbReference type="InterPro" id="IPR011711">
    <property type="entry name" value="GntR_C"/>
</dbReference>
<reference evidence="9 10" key="1">
    <citation type="submission" date="2019-06" db="EMBL/GenBank/DDBJ databases">
        <title>Metagenome assembled Genome of Spiribacter salinus SL48-SHIP from the microbial mat of Salt Lake 48 (Novosibirsk region, Russia).</title>
        <authorList>
            <person name="Shipova A."/>
            <person name="Rozanov A.S."/>
            <person name="Bryanskaya A.V."/>
            <person name="Peltek S.E."/>
        </authorList>
    </citation>
    <scope>NUCLEOTIDE SEQUENCE [LARGE SCALE GENOMIC DNA]</scope>
    <source>
        <strain evidence="9">SL48-SHIP-2</strain>
    </source>
</reference>
<organism evidence="9 10">
    <name type="scientific">Spiribacter salinus</name>
    <dbReference type="NCBI Taxonomy" id="1335746"/>
    <lineage>
        <taxon>Bacteria</taxon>
        <taxon>Pseudomonadati</taxon>
        <taxon>Pseudomonadota</taxon>
        <taxon>Gammaproteobacteria</taxon>
        <taxon>Chromatiales</taxon>
        <taxon>Ectothiorhodospiraceae</taxon>
        <taxon>Spiribacter</taxon>
    </lineage>
</organism>
<dbReference type="PANTHER" id="PTHR43537:SF34">
    <property type="entry name" value="PYRUVATE DEHYDROGENASE COMPLEX REPRESSOR"/>
    <property type="match status" value="1"/>
</dbReference>
<dbReference type="SMART" id="SM00895">
    <property type="entry name" value="FCD"/>
    <property type="match status" value="1"/>
</dbReference>
<protein>
    <recommendedName>
        <fullName evidence="6">Pyruvate dehydrogenase complex repressor</fullName>
    </recommendedName>
</protein>
<evidence type="ECO:0000256" key="6">
    <source>
        <dbReference type="ARBA" id="ARBA00039592"/>
    </source>
</evidence>
<accession>A0A540VUJ0</accession>
<dbReference type="Proteomes" id="UP000315400">
    <property type="component" value="Unassembled WGS sequence"/>
</dbReference>
<proteinExistence type="predicted"/>
<dbReference type="GO" id="GO:0003677">
    <property type="term" value="F:DNA binding"/>
    <property type="evidence" value="ECO:0007669"/>
    <property type="project" value="UniProtKB-KW"/>
</dbReference>
<sequence length="260" mass="28431">MHHLFTPVSPPETGRLSDAIAEQIERQIVEGRLHAGDALPAERELSRLMAVSRASLREALLKLVSRELLLVRRNAGYTVAKVTAPSLTDPLLRLMDSQPKAVSDVLELRQGVETMSAGLAALRATDKDLAAITEALERMESAQAAGEASEAADWDARLHLAVAEATHNVALVTMMRGLFSVLREHVRRARAAMLISEQGEEHLRVQHRDLVESIVNHDPEGAVQAAETHLRYLREGLGDAREHSAASSDDHAHELGRQDG</sequence>
<dbReference type="Gene3D" id="1.10.10.10">
    <property type="entry name" value="Winged helix-like DNA-binding domain superfamily/Winged helix DNA-binding domain"/>
    <property type="match status" value="1"/>
</dbReference>
<comment type="function">
    <text evidence="5">Transcriptional repressor for the pyruvate dehydrogenase complex genes aceEF and lpd.</text>
</comment>
<dbReference type="EMBL" id="VIFK01000013">
    <property type="protein sequence ID" value="TQF00421.1"/>
    <property type="molecule type" value="Genomic_DNA"/>
</dbReference>
<dbReference type="CDD" id="cd07377">
    <property type="entry name" value="WHTH_GntR"/>
    <property type="match status" value="1"/>
</dbReference>
<keyword evidence="2" id="KW-0805">Transcription regulation</keyword>
<dbReference type="SMART" id="SM00345">
    <property type="entry name" value="HTH_GNTR"/>
    <property type="match status" value="1"/>
</dbReference>
<dbReference type="PRINTS" id="PR00035">
    <property type="entry name" value="HTHGNTR"/>
</dbReference>
<gene>
    <name evidence="9" type="ORF">FKY71_03385</name>
</gene>
<evidence type="ECO:0000256" key="1">
    <source>
        <dbReference type="ARBA" id="ARBA00022491"/>
    </source>
</evidence>
<keyword evidence="3" id="KW-0238">DNA-binding</keyword>
<evidence type="ECO:0000256" key="7">
    <source>
        <dbReference type="SAM" id="MobiDB-lite"/>
    </source>
</evidence>
<dbReference type="Gene3D" id="1.20.120.530">
    <property type="entry name" value="GntR ligand-binding domain-like"/>
    <property type="match status" value="1"/>
</dbReference>
<feature type="region of interest" description="Disordered" evidence="7">
    <location>
        <begin position="239"/>
        <end position="260"/>
    </location>
</feature>
<dbReference type="InterPro" id="IPR036388">
    <property type="entry name" value="WH-like_DNA-bd_sf"/>
</dbReference>
<evidence type="ECO:0000256" key="4">
    <source>
        <dbReference type="ARBA" id="ARBA00023163"/>
    </source>
</evidence>
<evidence type="ECO:0000313" key="10">
    <source>
        <dbReference type="Proteomes" id="UP000315400"/>
    </source>
</evidence>
<evidence type="ECO:0000256" key="5">
    <source>
        <dbReference type="ARBA" id="ARBA00037357"/>
    </source>
</evidence>
<dbReference type="InterPro" id="IPR036390">
    <property type="entry name" value="WH_DNA-bd_sf"/>
</dbReference>
<evidence type="ECO:0000256" key="2">
    <source>
        <dbReference type="ARBA" id="ARBA00023015"/>
    </source>
</evidence>
<name>A0A540VUJ0_9GAMM</name>
<dbReference type="SUPFAM" id="SSF48008">
    <property type="entry name" value="GntR ligand-binding domain-like"/>
    <property type="match status" value="1"/>
</dbReference>
<comment type="caution">
    <text evidence="9">The sequence shown here is derived from an EMBL/GenBank/DDBJ whole genome shotgun (WGS) entry which is preliminary data.</text>
</comment>
<dbReference type="PANTHER" id="PTHR43537">
    <property type="entry name" value="TRANSCRIPTIONAL REGULATOR, GNTR FAMILY"/>
    <property type="match status" value="1"/>
</dbReference>
<dbReference type="SUPFAM" id="SSF46785">
    <property type="entry name" value="Winged helix' DNA-binding domain"/>
    <property type="match status" value="1"/>
</dbReference>
<evidence type="ECO:0000256" key="3">
    <source>
        <dbReference type="ARBA" id="ARBA00023125"/>
    </source>
</evidence>